<reference evidence="1 2" key="1">
    <citation type="submission" date="2016-09" db="EMBL/GenBank/DDBJ databases">
        <title>Complete genome of Desulfosporosinus sp. OL.</title>
        <authorList>
            <person name="Mardanov A."/>
            <person name="Beletsky A."/>
            <person name="Panova A."/>
            <person name="Karnachuk O."/>
            <person name="Ravin N."/>
        </authorList>
    </citation>
    <scope>NUCLEOTIDE SEQUENCE [LARGE SCALE GENOMIC DNA]</scope>
    <source>
        <strain evidence="1 2">OL</strain>
    </source>
</reference>
<proteinExistence type="predicted"/>
<evidence type="ECO:0000313" key="1">
    <source>
        <dbReference type="EMBL" id="OLN33523.1"/>
    </source>
</evidence>
<protein>
    <submittedName>
        <fullName evidence="1">Uncharacterized protein</fullName>
    </submittedName>
</protein>
<name>A0A1Q8R1J8_9FIRM</name>
<comment type="caution">
    <text evidence="1">The sequence shown here is derived from an EMBL/GenBank/DDBJ whole genome shotgun (WGS) entry which is preliminary data.</text>
</comment>
<evidence type="ECO:0000313" key="2">
    <source>
        <dbReference type="Proteomes" id="UP000186102"/>
    </source>
</evidence>
<keyword evidence="2" id="KW-1185">Reference proteome</keyword>
<dbReference type="OrthoDB" id="1683192at2"/>
<dbReference type="EMBL" id="MLBF01000003">
    <property type="protein sequence ID" value="OLN33523.1"/>
    <property type="molecule type" value="Genomic_DNA"/>
</dbReference>
<dbReference type="STRING" id="1888891.DSOL_0770"/>
<sequence>MNLIILDQVVTFKNEITSVKIIMETINQILQTHNCLVSHFLVDGQEVIDDYEDYLNDRIASLNIIEVVVLTKKQWLDEMLITAISYLNRNIPAVQVLIDDFYRGPSSETWLELNNLLEAIQWLAQLVHEIENNVTFYQSWDDMLSLSFNFRELIQGLSEGVINSDTVSIADALNYEILPLFETLTKTIQKTIDAEVTRNDLN</sequence>
<organism evidence="1 2">
    <name type="scientific">Desulfosporosinus metallidurans</name>
    <dbReference type="NCBI Taxonomy" id="1888891"/>
    <lineage>
        <taxon>Bacteria</taxon>
        <taxon>Bacillati</taxon>
        <taxon>Bacillota</taxon>
        <taxon>Clostridia</taxon>
        <taxon>Eubacteriales</taxon>
        <taxon>Desulfitobacteriaceae</taxon>
        <taxon>Desulfosporosinus</taxon>
    </lineage>
</organism>
<dbReference type="Proteomes" id="UP000186102">
    <property type="component" value="Unassembled WGS sequence"/>
</dbReference>
<dbReference type="RefSeq" id="WP_075363563.1">
    <property type="nucleotide sequence ID" value="NZ_MLBF01000003.1"/>
</dbReference>
<accession>A0A1Q8R1J8</accession>
<gene>
    <name evidence="1" type="ORF">DSOL_0770</name>
</gene>
<dbReference type="AlphaFoldDB" id="A0A1Q8R1J8"/>